<dbReference type="Gene3D" id="3.40.50.1700">
    <property type="entry name" value="Glycoside hydrolase family 3 C-terminal domain"/>
    <property type="match status" value="1"/>
</dbReference>
<dbReference type="PANTHER" id="PTHR42721">
    <property type="entry name" value="SUGAR HYDROLASE-RELATED"/>
    <property type="match status" value="1"/>
</dbReference>
<dbReference type="GO" id="GO:0009044">
    <property type="term" value="F:xylan 1,4-beta-xylosidase activity"/>
    <property type="evidence" value="ECO:0007669"/>
    <property type="project" value="InterPro"/>
</dbReference>
<dbReference type="Pfam" id="PF01915">
    <property type="entry name" value="Glyco_hydro_3_C"/>
    <property type="match status" value="1"/>
</dbReference>
<feature type="region of interest" description="Disordered" evidence="4">
    <location>
        <begin position="1"/>
        <end position="23"/>
    </location>
</feature>
<dbReference type="InterPro" id="IPR002772">
    <property type="entry name" value="Glyco_hydro_3_C"/>
</dbReference>
<reference key="1">
    <citation type="submission" date="2009-08" db="EMBL/GenBank/DDBJ databases">
        <title>The genome sequence of Spirochaeta thermophila DSM6192.</title>
        <authorList>
            <person name="Angelov A."/>
            <person name="Mientus M."/>
            <person name="Wittenberg S."/>
            <person name="Lehmann R."/>
            <person name="Liesegang H."/>
            <person name="Daniel R."/>
            <person name="Liebl W."/>
        </authorList>
    </citation>
    <scope>NUCLEOTIDE SEQUENCE</scope>
    <source>
        <strain>DSM 6192</strain>
    </source>
</reference>
<dbReference type="KEGG" id="sta:STHERM_c04000"/>
<dbReference type="CAZy" id="GH3">
    <property type="family name" value="Glycoside Hydrolase Family 3"/>
</dbReference>
<dbReference type="Gene3D" id="2.60.40.10">
    <property type="entry name" value="Immunoglobulins"/>
    <property type="match status" value="1"/>
</dbReference>
<keyword evidence="2" id="KW-0732">Signal</keyword>
<evidence type="ECO:0000256" key="2">
    <source>
        <dbReference type="ARBA" id="ARBA00022729"/>
    </source>
</evidence>
<name>E0RPQ8_WINT6</name>
<dbReference type="InterPro" id="IPR008999">
    <property type="entry name" value="Actin-crosslinking"/>
</dbReference>
<evidence type="ECO:0000313" key="6">
    <source>
        <dbReference type="EMBL" id="ADN01372.1"/>
    </source>
</evidence>
<dbReference type="Proteomes" id="UP000001296">
    <property type="component" value="Chromosome"/>
</dbReference>
<dbReference type="InterPro" id="IPR044993">
    <property type="entry name" value="BXL"/>
</dbReference>
<dbReference type="PaxDb" id="665571-STHERM_c04000"/>
<dbReference type="GO" id="GO:0046556">
    <property type="term" value="F:alpha-L-arabinofuranosidase activity"/>
    <property type="evidence" value="ECO:0007669"/>
    <property type="project" value="TreeGrafter"/>
</dbReference>
<dbReference type="InterPro" id="IPR036881">
    <property type="entry name" value="Glyco_hydro_3_C_sf"/>
</dbReference>
<dbReference type="InterPro" id="IPR026891">
    <property type="entry name" value="Fn3-like"/>
</dbReference>
<dbReference type="InterPro" id="IPR036962">
    <property type="entry name" value="Glyco_hydro_3_N_sf"/>
</dbReference>
<dbReference type="Gene3D" id="3.20.20.300">
    <property type="entry name" value="Glycoside hydrolase, family 3, N-terminal domain"/>
    <property type="match status" value="1"/>
</dbReference>
<reference evidence="6 7" key="2">
    <citation type="journal article" date="2010" name="J. Bacteriol.">
        <title>Genome sequence of the polysaccharide-degrading, thermophilic anaerobe Spirochaeta thermophila DSM 6192.</title>
        <authorList>
            <person name="Angelov A."/>
            <person name="Liebl S."/>
            <person name="Ballschmiter M."/>
            <person name="Bomeke M."/>
            <person name="Lehmann R."/>
            <person name="Liesegang H."/>
            <person name="Daniel R."/>
            <person name="Liebl W."/>
        </authorList>
    </citation>
    <scope>NUCLEOTIDE SEQUENCE [LARGE SCALE GENOMIC DNA]</scope>
    <source>
        <strain evidence="7">ATCC 49972 / DSM 6192 / RI 19.B1</strain>
    </source>
</reference>
<dbReference type="InterPro" id="IPR017853">
    <property type="entry name" value="GH"/>
</dbReference>
<dbReference type="eggNOG" id="COG1472">
    <property type="taxonomic scope" value="Bacteria"/>
</dbReference>
<dbReference type="Pfam" id="PF00933">
    <property type="entry name" value="Glyco_hydro_3"/>
    <property type="match status" value="1"/>
</dbReference>
<organism evidence="6 7">
    <name type="scientific">Winmispira thermophila (strain ATCC 49972 / DSM 6192 / RI 19.B1)</name>
    <name type="common">Spirochaeta thermophila</name>
    <dbReference type="NCBI Taxonomy" id="665571"/>
    <lineage>
        <taxon>Bacteria</taxon>
        <taxon>Pseudomonadati</taxon>
        <taxon>Spirochaetota</taxon>
        <taxon>Spirochaetia</taxon>
        <taxon>Winmispirales</taxon>
        <taxon>Winmispiraceae</taxon>
        <taxon>Winmispira</taxon>
    </lineage>
</organism>
<evidence type="ECO:0000256" key="3">
    <source>
        <dbReference type="ARBA" id="ARBA00022801"/>
    </source>
</evidence>
<feature type="domain" description="Fibronectin type III-like" evidence="5">
    <location>
        <begin position="744"/>
        <end position="813"/>
    </location>
</feature>
<proteinExistence type="inferred from homology"/>
<dbReference type="Pfam" id="PF14310">
    <property type="entry name" value="Fn3-like"/>
    <property type="match status" value="1"/>
</dbReference>
<dbReference type="HOGENOM" id="CLU_004542_5_3_12"/>
<dbReference type="SMART" id="SM01217">
    <property type="entry name" value="Fn3_like"/>
    <property type="match status" value="1"/>
</dbReference>
<dbReference type="GO" id="GO:0031222">
    <property type="term" value="P:arabinan catabolic process"/>
    <property type="evidence" value="ECO:0007669"/>
    <property type="project" value="TreeGrafter"/>
</dbReference>
<keyword evidence="3" id="KW-0378">Hydrolase</keyword>
<evidence type="ECO:0000313" key="7">
    <source>
        <dbReference type="Proteomes" id="UP000001296"/>
    </source>
</evidence>
<dbReference type="SUPFAM" id="SSF50405">
    <property type="entry name" value="Actin-crosslinking proteins"/>
    <property type="match status" value="1"/>
</dbReference>
<dbReference type="CDD" id="cd23343">
    <property type="entry name" value="beta-trefoil_FSCN_BglX-like"/>
    <property type="match status" value="1"/>
</dbReference>
<dbReference type="EMBL" id="CP001698">
    <property type="protein sequence ID" value="ADN01372.1"/>
    <property type="molecule type" value="Genomic_DNA"/>
</dbReference>
<evidence type="ECO:0000256" key="1">
    <source>
        <dbReference type="ARBA" id="ARBA00005336"/>
    </source>
</evidence>
<accession>E0RPQ8</accession>
<evidence type="ECO:0000256" key="4">
    <source>
        <dbReference type="SAM" id="MobiDB-lite"/>
    </source>
</evidence>
<sequence>MSQDAIGEVSVSREVSPTRERFRDPDLPLEERVSDLISRLTLEEKLSLIPVRQAGVPRLGIDPYPIGGEAAHGVAWVGEATVFPQPVGLSCTWDKDLLRRVGEVIGVEARAYRDILGTEFGLTLWAPTVDLVRDPRWGRTEEAYGEDPCLASELAGSLVRGMQGDHPFYLRMGATLKHFFANNNETDRGISSSEIHPWLMHNYYLEVFRRIIERARVTCIMTAYNAVNGTPCLLHPAVRELVKERWGLPGFVVTDAADFGMTVGMHAYFEDHAESIAATLRAGVDALTEDDRTLVIESLRRALERGLLEEKDLDAALRNIFRIRFRLGEFDPPERNPYAGITREALCAPSHTRLAREAARKSVVLLKNEGILPLSASSLRRVAVVGPLADEVHTDWYSGTLPYVVTPLQALKERLPGVEVWYEEGSSRVRLRSAAYGGYLAADEEGNLFLTCPGQAPGTESLWDWLDWGWGSHIFRSVRSGRYLTCAPEGTGLSATARQVRGWFVQEVFTLEERWGGLCALRTWHGKYLSCDAQGGVHLSDRAESMRELFELEPIRSGEEQVRACAEAADVVLAFMGNNPFINGKETVDRPDLALPPLQHRLVRTAFEANPRTVLVLIGSYPFAVPWEDAHLPALLYSSHGGQEMGQALVDVLLGEVSPAGRLSLTWYRSSSVLSSIFDYQIHKGRKSYWYAREEDVLYPFGYGLSYTTFEYTGMRCAPLRATPETGVEVSFRVRNVGPVASDEVVQCYLVPPEGPFSPKKVLVRFDRCHFAPREEKEISWRLTAEDFSFWHPVAEARLPLPGRWRIQVGSSSRHIHLEEVITLEAPPLPHWTPGRRIPVAGGEDVEGCAYVEGEGLHPALRPRGGGRALVRCGVLECSGDVHELHVLVRNGAETTDLVVRWGSHEVRFPKALPFTGGEWKEVSLECSLAPGRHDLSISWRGEAEILWILFT</sequence>
<dbReference type="PRINTS" id="PR00133">
    <property type="entry name" value="GLHYDRLASE3"/>
</dbReference>
<protein>
    <submittedName>
        <fullName evidence="6">Glucan 1,4-beta-glucosidase</fullName>
    </submittedName>
</protein>
<comment type="similarity">
    <text evidence="1">Belongs to the glycosyl hydrolase 3 family.</text>
</comment>
<dbReference type="InterPro" id="IPR001764">
    <property type="entry name" value="Glyco_hydro_3_N"/>
</dbReference>
<dbReference type="InterPro" id="IPR013783">
    <property type="entry name" value="Ig-like_fold"/>
</dbReference>
<gene>
    <name evidence="6" type="ordered locus">STHERM_c04000</name>
</gene>
<evidence type="ECO:0000259" key="5">
    <source>
        <dbReference type="SMART" id="SM01217"/>
    </source>
</evidence>
<dbReference type="PANTHER" id="PTHR42721:SF3">
    <property type="entry name" value="BETA-D-XYLOSIDASE 5-RELATED"/>
    <property type="match status" value="1"/>
</dbReference>
<dbReference type="GO" id="GO:0045493">
    <property type="term" value="P:xylan catabolic process"/>
    <property type="evidence" value="ECO:0007669"/>
    <property type="project" value="InterPro"/>
</dbReference>
<dbReference type="SUPFAM" id="SSF51445">
    <property type="entry name" value="(Trans)glycosidases"/>
    <property type="match status" value="1"/>
</dbReference>
<dbReference type="AlphaFoldDB" id="E0RPQ8"/>
<dbReference type="SUPFAM" id="SSF52279">
    <property type="entry name" value="Beta-D-glucan exohydrolase, C-terminal domain"/>
    <property type="match status" value="1"/>
</dbReference>
<dbReference type="Gene3D" id="2.60.120.380">
    <property type="match status" value="1"/>
</dbReference>